<feature type="chain" id="PRO_5022750516" description="Kazal-like domain-containing protein" evidence="1">
    <location>
        <begin position="27"/>
        <end position="94"/>
    </location>
</feature>
<keyword evidence="3" id="KW-1185">Reference proteome</keyword>
<evidence type="ECO:0008006" key="4">
    <source>
        <dbReference type="Google" id="ProtNLM"/>
    </source>
</evidence>
<dbReference type="EMBL" id="VSRR010031908">
    <property type="protein sequence ID" value="MPC70891.1"/>
    <property type="molecule type" value="Genomic_DNA"/>
</dbReference>
<keyword evidence="1" id="KW-0732">Signal</keyword>
<dbReference type="Proteomes" id="UP000324222">
    <property type="component" value="Unassembled WGS sequence"/>
</dbReference>
<dbReference type="OrthoDB" id="6409105at2759"/>
<proteinExistence type="predicted"/>
<gene>
    <name evidence="2" type="ORF">E2C01_065153</name>
</gene>
<organism evidence="2 3">
    <name type="scientific">Portunus trituberculatus</name>
    <name type="common">Swimming crab</name>
    <name type="synonym">Neptunus trituberculatus</name>
    <dbReference type="NCBI Taxonomy" id="210409"/>
    <lineage>
        <taxon>Eukaryota</taxon>
        <taxon>Metazoa</taxon>
        <taxon>Ecdysozoa</taxon>
        <taxon>Arthropoda</taxon>
        <taxon>Crustacea</taxon>
        <taxon>Multicrustacea</taxon>
        <taxon>Malacostraca</taxon>
        <taxon>Eumalacostraca</taxon>
        <taxon>Eucarida</taxon>
        <taxon>Decapoda</taxon>
        <taxon>Pleocyemata</taxon>
        <taxon>Brachyura</taxon>
        <taxon>Eubrachyura</taxon>
        <taxon>Portunoidea</taxon>
        <taxon>Portunidae</taxon>
        <taxon>Portuninae</taxon>
        <taxon>Portunus</taxon>
    </lineage>
</organism>
<feature type="signal peptide" evidence="1">
    <location>
        <begin position="1"/>
        <end position="26"/>
    </location>
</feature>
<evidence type="ECO:0000313" key="3">
    <source>
        <dbReference type="Proteomes" id="UP000324222"/>
    </source>
</evidence>
<evidence type="ECO:0000313" key="2">
    <source>
        <dbReference type="EMBL" id="MPC70891.1"/>
    </source>
</evidence>
<name>A0A5B7HDR4_PORTR</name>
<evidence type="ECO:0000256" key="1">
    <source>
        <dbReference type="SAM" id="SignalP"/>
    </source>
</evidence>
<accession>A0A5B7HDR4</accession>
<comment type="caution">
    <text evidence="2">The sequence shown here is derived from an EMBL/GenBank/DDBJ whole genome shotgun (WGS) entry which is preliminary data.</text>
</comment>
<protein>
    <recommendedName>
        <fullName evidence="4">Kazal-like domain-containing protein</fullName>
    </recommendedName>
</protein>
<sequence length="94" mass="10097">MSKPVRTWAVVLAATILTGMEHTATASSDYNLGLLTDIMAKDPTQLCPYVTCQEPVSPETCPDGTTYLENASQFGCCGACVSFRRKYKLPSGSV</sequence>
<reference evidence="2 3" key="1">
    <citation type="submission" date="2019-05" db="EMBL/GenBank/DDBJ databases">
        <title>Another draft genome of Portunus trituberculatus and its Hox gene families provides insights of decapod evolution.</title>
        <authorList>
            <person name="Jeong J.-H."/>
            <person name="Song I."/>
            <person name="Kim S."/>
            <person name="Choi T."/>
            <person name="Kim D."/>
            <person name="Ryu S."/>
            <person name="Kim W."/>
        </authorList>
    </citation>
    <scope>NUCLEOTIDE SEQUENCE [LARGE SCALE GENOMIC DNA]</scope>
    <source>
        <tissue evidence="2">Muscle</tissue>
    </source>
</reference>
<dbReference type="AlphaFoldDB" id="A0A5B7HDR4"/>